<protein>
    <submittedName>
        <fullName evidence="5">Competence protein ComG</fullName>
    </submittedName>
</protein>
<accession>A0A2U1K7T4</accession>
<dbReference type="InterPro" id="IPR027417">
    <property type="entry name" value="P-loop_NTPase"/>
</dbReference>
<sequence>MNEIEKRSLKIIEEALDRQVSDIHFQPKENYIQLQFRIAGELHPYIQIKEQLYTKMLSHFKFQANMDIGEKRRPQNGALTLSFHGKKVSIRLSTMPTPFNESLVLRLLPQENNFSFKDLFLFPNPANRMPALIQEQAGFMILTGPTGSGKTTTIYALLHQAVSKYNRRVLTIEDPVEKISDSFTQLEVNERAGITFSEGFKASLRHDPDIIMIGEIRDGETAKIAIKAALSGHLIITTMHAKNTIGALYRLLEFGISFSDIQQTVTAVATQNLINTICPNCKGSCGPQCSSQTKRRLAVFELLSDQNLIEALAHIYNPKNPLPTYPTLRDEINKAIQLGYLPKDYNERWNDAS</sequence>
<comment type="caution">
    <text evidence="5">The sequence shown here is derived from an EMBL/GenBank/DDBJ whole genome shotgun (WGS) entry which is preliminary data.</text>
</comment>
<keyword evidence="6" id="KW-1185">Reference proteome</keyword>
<dbReference type="Gene3D" id="3.30.450.90">
    <property type="match status" value="1"/>
</dbReference>
<gene>
    <name evidence="5" type="ORF">DCC39_00135</name>
</gene>
<dbReference type="Proteomes" id="UP000245998">
    <property type="component" value="Unassembled WGS sequence"/>
</dbReference>
<feature type="domain" description="Bacterial type II secretion system protein E" evidence="4">
    <location>
        <begin position="204"/>
        <end position="218"/>
    </location>
</feature>
<dbReference type="GO" id="GO:0005524">
    <property type="term" value="F:ATP binding"/>
    <property type="evidence" value="ECO:0007669"/>
    <property type="project" value="UniProtKB-KW"/>
</dbReference>
<proteinExistence type="inferred from homology"/>
<dbReference type="InterPro" id="IPR047667">
    <property type="entry name" value="ATPase_ComGA"/>
</dbReference>
<evidence type="ECO:0000256" key="3">
    <source>
        <dbReference type="ARBA" id="ARBA00022840"/>
    </source>
</evidence>
<dbReference type="PANTHER" id="PTHR30258">
    <property type="entry name" value="TYPE II SECRETION SYSTEM PROTEIN GSPE-RELATED"/>
    <property type="match status" value="1"/>
</dbReference>
<dbReference type="NCBIfam" id="NF041000">
    <property type="entry name" value="ATPase_ComGA"/>
    <property type="match status" value="1"/>
</dbReference>
<keyword evidence="2" id="KW-0547">Nucleotide-binding</keyword>
<reference evidence="5 6" key="1">
    <citation type="submission" date="2018-04" db="EMBL/GenBank/DDBJ databases">
        <title>Camelliibacillus theae gen. nov., sp. nov., isolated from Pu'er tea.</title>
        <authorList>
            <person name="Niu L."/>
        </authorList>
    </citation>
    <scope>NUCLEOTIDE SEQUENCE [LARGE SCALE GENOMIC DNA]</scope>
    <source>
        <strain evidence="5 6">T8</strain>
    </source>
</reference>
<dbReference type="PROSITE" id="PS00662">
    <property type="entry name" value="T2SP_E"/>
    <property type="match status" value="1"/>
</dbReference>
<dbReference type="CDD" id="cd01129">
    <property type="entry name" value="PulE-GspE-like"/>
    <property type="match status" value="1"/>
</dbReference>
<comment type="similarity">
    <text evidence="1">Belongs to the GSP E family.</text>
</comment>
<dbReference type="Pfam" id="PF00437">
    <property type="entry name" value="T2SSE"/>
    <property type="match status" value="1"/>
</dbReference>
<dbReference type="SUPFAM" id="SSF52540">
    <property type="entry name" value="P-loop containing nucleoside triphosphate hydrolases"/>
    <property type="match status" value="1"/>
</dbReference>
<organism evidence="5 6">
    <name type="scientific">Pueribacillus theae</name>
    <dbReference type="NCBI Taxonomy" id="2171751"/>
    <lineage>
        <taxon>Bacteria</taxon>
        <taxon>Bacillati</taxon>
        <taxon>Bacillota</taxon>
        <taxon>Bacilli</taxon>
        <taxon>Bacillales</taxon>
        <taxon>Bacillaceae</taxon>
        <taxon>Pueribacillus</taxon>
    </lineage>
</organism>
<evidence type="ECO:0000259" key="4">
    <source>
        <dbReference type="PROSITE" id="PS00662"/>
    </source>
</evidence>
<dbReference type="RefSeq" id="WP_116553080.1">
    <property type="nucleotide sequence ID" value="NZ_QCZG01000001.1"/>
</dbReference>
<dbReference type="InterPro" id="IPR003593">
    <property type="entry name" value="AAA+_ATPase"/>
</dbReference>
<dbReference type="Gene3D" id="3.40.50.300">
    <property type="entry name" value="P-loop containing nucleotide triphosphate hydrolases"/>
    <property type="match status" value="1"/>
</dbReference>
<dbReference type="PANTHER" id="PTHR30258:SF2">
    <property type="entry name" value="COMG OPERON PROTEIN 1"/>
    <property type="match status" value="1"/>
</dbReference>
<dbReference type="AlphaFoldDB" id="A0A2U1K7T4"/>
<dbReference type="InterPro" id="IPR001482">
    <property type="entry name" value="T2SS/T4SS_dom"/>
</dbReference>
<dbReference type="EMBL" id="QCZG01000001">
    <property type="protein sequence ID" value="PWA13576.1"/>
    <property type="molecule type" value="Genomic_DNA"/>
</dbReference>
<dbReference type="GO" id="GO:0016887">
    <property type="term" value="F:ATP hydrolysis activity"/>
    <property type="evidence" value="ECO:0007669"/>
    <property type="project" value="TreeGrafter"/>
</dbReference>
<dbReference type="GO" id="GO:0005886">
    <property type="term" value="C:plasma membrane"/>
    <property type="evidence" value="ECO:0007669"/>
    <property type="project" value="TreeGrafter"/>
</dbReference>
<keyword evidence="3" id="KW-0067">ATP-binding</keyword>
<evidence type="ECO:0000256" key="1">
    <source>
        <dbReference type="ARBA" id="ARBA00006611"/>
    </source>
</evidence>
<evidence type="ECO:0000313" key="5">
    <source>
        <dbReference type="EMBL" id="PWA13576.1"/>
    </source>
</evidence>
<evidence type="ECO:0000256" key="2">
    <source>
        <dbReference type="ARBA" id="ARBA00022741"/>
    </source>
</evidence>
<name>A0A2U1K7T4_9BACI</name>
<dbReference type="SMART" id="SM00382">
    <property type="entry name" value="AAA"/>
    <property type="match status" value="1"/>
</dbReference>
<evidence type="ECO:0000313" key="6">
    <source>
        <dbReference type="Proteomes" id="UP000245998"/>
    </source>
</evidence>
<dbReference type="OrthoDB" id="9808272at2"/>